<protein>
    <submittedName>
        <fullName evidence="2">Uncharacterized protein</fullName>
    </submittedName>
</protein>
<keyword evidence="3" id="KW-1185">Reference proteome</keyword>
<evidence type="ECO:0000256" key="1">
    <source>
        <dbReference type="SAM" id="SignalP"/>
    </source>
</evidence>
<name>A0AAV5UIG2_9BILA</name>
<feature type="signal peptide" evidence="1">
    <location>
        <begin position="1"/>
        <end position="27"/>
    </location>
</feature>
<dbReference type="AlphaFoldDB" id="A0AAV5UIG2"/>
<feature type="non-terminal residue" evidence="2">
    <location>
        <position position="1"/>
    </location>
</feature>
<keyword evidence="1" id="KW-0732">Signal</keyword>
<organism evidence="2 3">
    <name type="scientific">Pristionchus entomophagus</name>
    <dbReference type="NCBI Taxonomy" id="358040"/>
    <lineage>
        <taxon>Eukaryota</taxon>
        <taxon>Metazoa</taxon>
        <taxon>Ecdysozoa</taxon>
        <taxon>Nematoda</taxon>
        <taxon>Chromadorea</taxon>
        <taxon>Rhabditida</taxon>
        <taxon>Rhabditina</taxon>
        <taxon>Diplogasteromorpha</taxon>
        <taxon>Diplogasteroidea</taxon>
        <taxon>Neodiplogasteridae</taxon>
        <taxon>Pristionchus</taxon>
    </lineage>
</organism>
<dbReference type="Proteomes" id="UP001432027">
    <property type="component" value="Unassembled WGS sequence"/>
</dbReference>
<gene>
    <name evidence="2" type="ORF">PENTCL1PPCAC_28277</name>
</gene>
<reference evidence="2" key="1">
    <citation type="submission" date="2023-10" db="EMBL/GenBank/DDBJ databases">
        <title>Genome assembly of Pristionchus species.</title>
        <authorList>
            <person name="Yoshida K."/>
            <person name="Sommer R.J."/>
        </authorList>
    </citation>
    <scope>NUCLEOTIDE SEQUENCE</scope>
    <source>
        <strain evidence="2">RS0144</strain>
    </source>
</reference>
<evidence type="ECO:0000313" key="2">
    <source>
        <dbReference type="EMBL" id="GMT06103.1"/>
    </source>
</evidence>
<evidence type="ECO:0000313" key="3">
    <source>
        <dbReference type="Proteomes" id="UP001432027"/>
    </source>
</evidence>
<sequence length="226" mass="26316">FPSSYRRQEMRLLIVLGLLVLVASVKAKTKDRFPCVESDYPNRKGTNLERLDDGKDHCKKKLTIDQKDNFTMPFYYARSVRFNQLQRLHLIGGSVICEAEVEHAFIRLLYLYSCIFPAVQKLNGTSLENGHGKEFINFNDISQLDSEMQKVGRVEGLHQHRKGDEEKLREHLLNFISQLKHTNDRGHQGKPKVYRQFCSTDNRNQHVDTTNLMKIDENDSSFEDEI</sequence>
<comment type="caution">
    <text evidence="2">The sequence shown here is derived from an EMBL/GenBank/DDBJ whole genome shotgun (WGS) entry which is preliminary data.</text>
</comment>
<dbReference type="EMBL" id="BTSX01000006">
    <property type="protein sequence ID" value="GMT06103.1"/>
    <property type="molecule type" value="Genomic_DNA"/>
</dbReference>
<proteinExistence type="predicted"/>
<feature type="chain" id="PRO_5043854084" evidence="1">
    <location>
        <begin position="28"/>
        <end position="226"/>
    </location>
</feature>
<accession>A0AAV5UIG2</accession>